<proteinExistence type="predicted"/>
<evidence type="ECO:0008006" key="3">
    <source>
        <dbReference type="Google" id="ProtNLM"/>
    </source>
</evidence>
<name>A0A9P5Y4T7_9AGAR</name>
<sequence length="118" mass="13266">MNSTRFEDQKYQSTLPCKPWYDDGNIILQTEGGTAFRVHQSTLTESSIALDGMIKELDSTKAPLFNGCPILYLQESSLLVRDVIEACYSRSLSPRLKPPTFDVVAVMLHLGKKYGYDT</sequence>
<dbReference type="AlphaFoldDB" id="A0A9P5Y4T7"/>
<reference evidence="1" key="1">
    <citation type="submission" date="2020-11" db="EMBL/GenBank/DDBJ databases">
        <authorList>
            <consortium name="DOE Joint Genome Institute"/>
            <person name="Ahrendt S."/>
            <person name="Riley R."/>
            <person name="Andreopoulos W."/>
            <person name="Labutti K."/>
            <person name="Pangilinan J."/>
            <person name="Ruiz-Duenas F.J."/>
            <person name="Barrasa J.M."/>
            <person name="Sanchez-Garcia M."/>
            <person name="Camarero S."/>
            <person name="Miyauchi S."/>
            <person name="Serrano A."/>
            <person name="Linde D."/>
            <person name="Babiker R."/>
            <person name="Drula E."/>
            <person name="Ayuso-Fernandez I."/>
            <person name="Pacheco R."/>
            <person name="Padilla G."/>
            <person name="Ferreira P."/>
            <person name="Barriuso J."/>
            <person name="Kellner H."/>
            <person name="Castanera R."/>
            <person name="Alfaro M."/>
            <person name="Ramirez L."/>
            <person name="Pisabarro A.G."/>
            <person name="Kuo A."/>
            <person name="Tritt A."/>
            <person name="Lipzen A."/>
            <person name="He G."/>
            <person name="Yan M."/>
            <person name="Ng V."/>
            <person name="Cullen D."/>
            <person name="Martin F."/>
            <person name="Rosso M.-N."/>
            <person name="Henrissat B."/>
            <person name="Hibbett D."/>
            <person name="Martinez A.T."/>
            <person name="Grigoriev I.V."/>
        </authorList>
    </citation>
    <scope>NUCLEOTIDE SEQUENCE</scope>
    <source>
        <strain evidence="1">CBS 247.69</strain>
    </source>
</reference>
<dbReference type="Proteomes" id="UP000807353">
    <property type="component" value="Unassembled WGS sequence"/>
</dbReference>
<evidence type="ECO:0000313" key="2">
    <source>
        <dbReference type="Proteomes" id="UP000807353"/>
    </source>
</evidence>
<protein>
    <recommendedName>
        <fullName evidence="3">BTB domain-containing protein</fullName>
    </recommendedName>
</protein>
<dbReference type="OrthoDB" id="2879636at2759"/>
<accession>A0A9P5Y4T7</accession>
<keyword evidence="2" id="KW-1185">Reference proteome</keyword>
<comment type="caution">
    <text evidence="1">The sequence shown here is derived from an EMBL/GenBank/DDBJ whole genome shotgun (WGS) entry which is preliminary data.</text>
</comment>
<organism evidence="1 2">
    <name type="scientific">Collybia nuda</name>
    <dbReference type="NCBI Taxonomy" id="64659"/>
    <lineage>
        <taxon>Eukaryota</taxon>
        <taxon>Fungi</taxon>
        <taxon>Dikarya</taxon>
        <taxon>Basidiomycota</taxon>
        <taxon>Agaricomycotina</taxon>
        <taxon>Agaricomycetes</taxon>
        <taxon>Agaricomycetidae</taxon>
        <taxon>Agaricales</taxon>
        <taxon>Tricholomatineae</taxon>
        <taxon>Clitocybaceae</taxon>
        <taxon>Collybia</taxon>
    </lineage>
</organism>
<evidence type="ECO:0000313" key="1">
    <source>
        <dbReference type="EMBL" id="KAF9462239.1"/>
    </source>
</evidence>
<dbReference type="EMBL" id="MU150274">
    <property type="protein sequence ID" value="KAF9462239.1"/>
    <property type="molecule type" value="Genomic_DNA"/>
</dbReference>
<gene>
    <name evidence="1" type="ORF">BDZ94DRAFT_1237076</name>
</gene>